<feature type="transmembrane region" description="Helical" evidence="1">
    <location>
        <begin position="47"/>
        <end position="68"/>
    </location>
</feature>
<dbReference type="Proteomes" id="UP000034798">
    <property type="component" value="Unassembled WGS sequence"/>
</dbReference>
<dbReference type="EMBL" id="LBQZ01000017">
    <property type="protein sequence ID" value="KKP88496.1"/>
    <property type="molecule type" value="Genomic_DNA"/>
</dbReference>
<protein>
    <recommendedName>
        <fullName evidence="4">DedA family protein</fullName>
    </recommendedName>
</protein>
<keyword evidence="1" id="KW-1003">Cell membrane</keyword>
<dbReference type="PANTHER" id="PTHR30353:SF15">
    <property type="entry name" value="INNER MEMBRANE PROTEIN YABI"/>
    <property type="match status" value="1"/>
</dbReference>
<feature type="transmembrane region" description="Helical" evidence="1">
    <location>
        <begin position="171"/>
        <end position="189"/>
    </location>
</feature>
<accession>A0A0G0DI78</accession>
<proteinExistence type="inferred from homology"/>
<dbReference type="PANTHER" id="PTHR30353">
    <property type="entry name" value="INNER MEMBRANE PROTEIN DEDA-RELATED"/>
    <property type="match status" value="1"/>
</dbReference>
<keyword evidence="1" id="KW-0472">Membrane</keyword>
<organism evidence="2 3">
    <name type="scientific">Candidatus Nomurabacteria bacterium GW2011_GWC2_35_8</name>
    <dbReference type="NCBI Taxonomy" id="1618752"/>
    <lineage>
        <taxon>Bacteria</taxon>
        <taxon>Candidatus Nomuraibacteriota</taxon>
    </lineage>
</organism>
<evidence type="ECO:0008006" key="4">
    <source>
        <dbReference type="Google" id="ProtNLM"/>
    </source>
</evidence>
<evidence type="ECO:0000256" key="1">
    <source>
        <dbReference type="RuleBase" id="RU367016"/>
    </source>
</evidence>
<name>A0A0G0DI78_9BACT</name>
<comment type="similarity">
    <text evidence="1">Belongs to the DedA family.</text>
</comment>
<gene>
    <name evidence="2" type="ORF">UR91_C0017G0020</name>
</gene>
<sequence length="195" mass="22431">MALQYLDSILGTFVAHPYITIFIGLFFFGETVLLPAIYFTLDGRLHLPYIIAIAMFVTIASDIFWYYVGAHMKERFAKKIVTSRLQKTVEKLSLIFARQSNAILYFSKFVYGTRTAVQILSGLQPMPFRKYITINFLGVFSLLMFIITLAYSVNLTVENIHGIVRDLQVSFLIFIIILISTHIAISTYFKKIWSQ</sequence>
<feature type="transmembrane region" description="Helical" evidence="1">
    <location>
        <begin position="131"/>
        <end position="151"/>
    </location>
</feature>
<feature type="transmembrane region" description="Helical" evidence="1">
    <location>
        <begin position="21"/>
        <end position="41"/>
    </location>
</feature>
<comment type="caution">
    <text evidence="2">The sequence shown here is derived from an EMBL/GenBank/DDBJ whole genome shotgun (WGS) entry which is preliminary data.</text>
</comment>
<reference evidence="2 3" key="1">
    <citation type="journal article" date="2015" name="Nature">
        <title>rRNA introns, odd ribosomes, and small enigmatic genomes across a large radiation of phyla.</title>
        <authorList>
            <person name="Brown C.T."/>
            <person name="Hug L.A."/>
            <person name="Thomas B.C."/>
            <person name="Sharon I."/>
            <person name="Castelle C.J."/>
            <person name="Singh A."/>
            <person name="Wilkins M.J."/>
            <person name="Williams K.H."/>
            <person name="Banfield J.F."/>
        </authorList>
    </citation>
    <scope>NUCLEOTIDE SEQUENCE [LARGE SCALE GENOMIC DNA]</scope>
</reference>
<dbReference type="GO" id="GO:0005886">
    <property type="term" value="C:plasma membrane"/>
    <property type="evidence" value="ECO:0007669"/>
    <property type="project" value="UniProtKB-SubCell"/>
</dbReference>
<dbReference type="InterPro" id="IPR032818">
    <property type="entry name" value="DedA-like"/>
</dbReference>
<evidence type="ECO:0000313" key="3">
    <source>
        <dbReference type="Proteomes" id="UP000034798"/>
    </source>
</evidence>
<comment type="subcellular location">
    <subcellularLocation>
        <location evidence="1">Cell membrane</location>
        <topology evidence="1">Multi-pass membrane protein</topology>
    </subcellularLocation>
</comment>
<keyword evidence="1" id="KW-0812">Transmembrane</keyword>
<dbReference type="AlphaFoldDB" id="A0A0G0DI78"/>
<keyword evidence="1" id="KW-1133">Transmembrane helix</keyword>
<evidence type="ECO:0000313" key="2">
    <source>
        <dbReference type="EMBL" id="KKP88496.1"/>
    </source>
</evidence>